<dbReference type="Proteomes" id="UP000583929">
    <property type="component" value="Unassembled WGS sequence"/>
</dbReference>
<accession>A0A7J6EQ53</accession>
<dbReference type="EMBL" id="JAATIP010000160">
    <property type="protein sequence ID" value="KAF4365237.1"/>
    <property type="molecule type" value="Genomic_DNA"/>
</dbReference>
<organism evidence="3 6">
    <name type="scientific">Cannabis sativa</name>
    <name type="common">Hemp</name>
    <name type="synonym">Marijuana</name>
    <dbReference type="NCBI Taxonomy" id="3483"/>
    <lineage>
        <taxon>Eukaryota</taxon>
        <taxon>Viridiplantae</taxon>
        <taxon>Streptophyta</taxon>
        <taxon>Embryophyta</taxon>
        <taxon>Tracheophyta</taxon>
        <taxon>Spermatophyta</taxon>
        <taxon>Magnoliopsida</taxon>
        <taxon>eudicotyledons</taxon>
        <taxon>Gunneridae</taxon>
        <taxon>Pentapetalae</taxon>
        <taxon>rosids</taxon>
        <taxon>fabids</taxon>
        <taxon>Rosales</taxon>
        <taxon>Cannabaceae</taxon>
        <taxon>Cannabis</taxon>
    </lineage>
</organism>
<dbReference type="PANTHER" id="PTHR48258:SF6">
    <property type="entry name" value="LEUCINE-RICH REPEAT DOMAIN, L DOMAIN-CONTAINING PROTEIN"/>
    <property type="match status" value="1"/>
</dbReference>
<proteinExistence type="predicted"/>
<feature type="domain" description="Transposase-associated" evidence="2">
    <location>
        <begin position="3"/>
        <end position="76"/>
    </location>
</feature>
<dbReference type="AlphaFoldDB" id="A0A7J6EQ53"/>
<dbReference type="InterPro" id="IPR029480">
    <property type="entry name" value="Transpos_assoc"/>
</dbReference>
<evidence type="ECO:0000313" key="4">
    <source>
        <dbReference type="EMBL" id="KAF4365237.1"/>
    </source>
</evidence>
<evidence type="ECO:0000259" key="2">
    <source>
        <dbReference type="Pfam" id="PF13963"/>
    </source>
</evidence>
<feature type="compositionally biased region" description="Polar residues" evidence="1">
    <location>
        <begin position="351"/>
        <end position="377"/>
    </location>
</feature>
<comment type="caution">
    <text evidence="3">The sequence shown here is derived from an EMBL/GenBank/DDBJ whole genome shotgun (WGS) entry which is preliminary data.</text>
</comment>
<reference evidence="5 6" key="1">
    <citation type="journal article" date="2020" name="bioRxiv">
        <title>Sequence and annotation of 42 cannabis genomes reveals extensive copy number variation in cannabinoid synthesis and pathogen resistance genes.</title>
        <authorList>
            <person name="Mckernan K.J."/>
            <person name="Helbert Y."/>
            <person name="Kane L.T."/>
            <person name="Ebling H."/>
            <person name="Zhang L."/>
            <person name="Liu B."/>
            <person name="Eaton Z."/>
            <person name="Mclaughlin S."/>
            <person name="Kingan S."/>
            <person name="Baybayan P."/>
            <person name="Concepcion G."/>
            <person name="Jordan M."/>
            <person name="Riva A."/>
            <person name="Barbazuk W."/>
            <person name="Harkins T."/>
        </authorList>
    </citation>
    <scope>NUCLEOTIDE SEQUENCE [LARGE SCALE GENOMIC DNA]</scope>
    <source>
        <strain evidence="5 6">cv. Jamaican Lion 4</strain>
        <strain evidence="3">Father</strain>
        <strain evidence="4">Mother</strain>
        <tissue evidence="3">Leaf</tissue>
    </source>
</reference>
<name>A0A7J6EQ53_CANSA</name>
<dbReference type="Proteomes" id="UP000525078">
    <property type="component" value="Unassembled WGS sequence"/>
</dbReference>
<evidence type="ECO:0000313" key="5">
    <source>
        <dbReference type="Proteomes" id="UP000525078"/>
    </source>
</evidence>
<protein>
    <recommendedName>
        <fullName evidence="2">Transposase-associated domain-containing protein</fullName>
    </recommendedName>
</protein>
<feature type="region of interest" description="Disordered" evidence="1">
    <location>
        <begin position="683"/>
        <end position="714"/>
    </location>
</feature>
<dbReference type="EMBL" id="JAATIQ010000346">
    <property type="protein sequence ID" value="KAF4360553.1"/>
    <property type="molecule type" value="Genomic_DNA"/>
</dbReference>
<evidence type="ECO:0000313" key="6">
    <source>
        <dbReference type="Proteomes" id="UP000583929"/>
    </source>
</evidence>
<keyword evidence="6" id="KW-1185">Reference proteome</keyword>
<feature type="region of interest" description="Disordered" evidence="1">
    <location>
        <begin position="346"/>
        <end position="377"/>
    </location>
</feature>
<evidence type="ECO:0000313" key="3">
    <source>
        <dbReference type="EMBL" id="KAF4360553.1"/>
    </source>
</evidence>
<dbReference type="Pfam" id="PF13963">
    <property type="entry name" value="Transpos_assoc"/>
    <property type="match status" value="1"/>
</dbReference>
<sequence length="714" mass="82441">MDRRWINNPDRLSLEYAAGITEFIDIAKQFVDSKGNVLCPCCRCVNKQSQSMRVIKLHLITHGFLCTYTKWYHHGEQLEEVQNKELFDSEEVDNENDNLAGGLHDAIGGEYFDIGPTSDFTNTKFQHNGGDNEHRKLLEQRGLSELEVANHQKEEFLSWFKTKISQMRVRKSPLVNDDLYSISQGPLERYNSYQSCIVNGVRFRCKKRDDTLQTQCSGVCTEGDHDDEYITYYGILIEILQLSFLFDRKLPPFRPTEDLVESSSLVRQDVAPLALADELVSELNIKNHNQSMEDQHDEDFDDGTIFFNNDVVLSSDDELFCSSDDDILEMEFDNRPITESTAHIQPPECTAHSTGHSQDDSVASQTQSGQSVSVNKSRGLTRGVKTASIAKASANGKLPVTFDEECRQPICTNAERFNNDIGFIVRNHGSFHYKEWRVVPEEIRAPLRHYLLETYDIDLLDETTIKCIDEQMRKAWRSHKYKLHTYFKEIGGEEDVEMAKRKRHPDLKDDHQEDWEILCDRWCTPEFKERALKNTNNRSKRKWESRNGSVSTPRHHIRRGMDLASSTGQIETWRLKHYDMEKGWTGPDLETLYNEMKALRDQHTPEELSDKNIMERILGRRSVHLRGWGRSFNGASGTSQRNTTQPDHPTYEELLQKLNEAYNRLDSTNERLSLVVDILHHNNLMPPPNVPPSDQASGARNRDSSEIQEQQYDS</sequence>
<dbReference type="PANTHER" id="PTHR48258">
    <property type="entry name" value="DUF4218 DOMAIN-CONTAINING PROTEIN-RELATED"/>
    <property type="match status" value="1"/>
</dbReference>
<evidence type="ECO:0000256" key="1">
    <source>
        <dbReference type="SAM" id="MobiDB-lite"/>
    </source>
</evidence>
<feature type="region of interest" description="Disordered" evidence="1">
    <location>
        <begin position="534"/>
        <end position="554"/>
    </location>
</feature>
<gene>
    <name evidence="4" type="ORF">F8388_017803</name>
    <name evidence="3" type="ORF">G4B88_015824</name>
</gene>